<feature type="region of interest" description="Disordered" evidence="1">
    <location>
        <begin position="648"/>
        <end position="844"/>
    </location>
</feature>
<dbReference type="CDD" id="cd14364">
    <property type="entry name" value="CUE_ASCC2"/>
    <property type="match status" value="1"/>
</dbReference>
<feature type="compositionally biased region" description="Polar residues" evidence="1">
    <location>
        <begin position="486"/>
        <end position="500"/>
    </location>
</feature>
<dbReference type="SMART" id="SM00546">
    <property type="entry name" value="CUE"/>
    <property type="match status" value="2"/>
</dbReference>
<name>A0AAV2TG21_CALDB</name>
<dbReference type="Gene3D" id="1.10.8.10">
    <property type="entry name" value="DNA helicase RuvA subunit, C-terminal domain"/>
    <property type="match status" value="2"/>
</dbReference>
<evidence type="ECO:0000313" key="4">
    <source>
        <dbReference type="Proteomes" id="UP001497525"/>
    </source>
</evidence>
<feature type="region of interest" description="Disordered" evidence="1">
    <location>
        <begin position="477"/>
        <end position="503"/>
    </location>
</feature>
<reference evidence="3" key="1">
    <citation type="submission" date="2024-06" db="EMBL/GenBank/DDBJ databases">
        <authorList>
            <person name="Liu X."/>
            <person name="Lenzi L."/>
            <person name="Haldenby T S."/>
            <person name="Uol C."/>
        </authorList>
    </citation>
    <scope>NUCLEOTIDE SEQUENCE</scope>
</reference>
<comment type="caution">
    <text evidence="3">The sequence shown here is derived from an EMBL/GenBank/DDBJ whole genome shotgun (WGS) entry which is preliminary data.</text>
</comment>
<dbReference type="EMBL" id="CAXLJL010000290">
    <property type="protein sequence ID" value="CAL5136070.1"/>
    <property type="molecule type" value="Genomic_DNA"/>
</dbReference>
<dbReference type="PANTHER" id="PTHR21494">
    <property type="entry name" value="ACTIVATING SIGNAL COINTEGRATOR 1 COMPLEX SUBUNIT 2 ASC-1 COMPLEX SUBUNIT P100"/>
    <property type="match status" value="1"/>
</dbReference>
<feature type="compositionally biased region" description="Acidic residues" evidence="1">
    <location>
        <begin position="649"/>
        <end position="661"/>
    </location>
</feature>
<feature type="domain" description="CUE" evidence="2">
    <location>
        <begin position="496"/>
        <end position="539"/>
    </location>
</feature>
<protein>
    <recommendedName>
        <fullName evidence="2">CUE domain-containing protein</fullName>
    </recommendedName>
</protein>
<evidence type="ECO:0000313" key="3">
    <source>
        <dbReference type="EMBL" id="CAL5136070.1"/>
    </source>
</evidence>
<feature type="domain" description="CUE" evidence="2">
    <location>
        <begin position="419"/>
        <end position="462"/>
    </location>
</feature>
<dbReference type="Pfam" id="PF02845">
    <property type="entry name" value="CUE"/>
    <property type="match status" value="2"/>
</dbReference>
<dbReference type="SUPFAM" id="SSF46934">
    <property type="entry name" value="UBA-like"/>
    <property type="match status" value="2"/>
</dbReference>
<dbReference type="GO" id="GO:0006355">
    <property type="term" value="P:regulation of DNA-templated transcription"/>
    <property type="evidence" value="ECO:0007669"/>
    <property type="project" value="TreeGrafter"/>
</dbReference>
<gene>
    <name evidence="3" type="ORF">CDAUBV1_LOCUS10159</name>
</gene>
<accession>A0AAV2TG21</accession>
<dbReference type="Proteomes" id="UP001497525">
    <property type="component" value="Unassembled WGS sequence"/>
</dbReference>
<dbReference type="PANTHER" id="PTHR21494:SF0">
    <property type="entry name" value="ACTIVATING SIGNAL COINTEGRATOR 1 COMPLEX SUBUNIT 2"/>
    <property type="match status" value="1"/>
</dbReference>
<dbReference type="InterPro" id="IPR041800">
    <property type="entry name" value="ASCC2_CUE"/>
</dbReference>
<feature type="compositionally biased region" description="Basic and acidic residues" evidence="1">
    <location>
        <begin position="717"/>
        <end position="726"/>
    </location>
</feature>
<feature type="compositionally biased region" description="Basic and acidic residues" evidence="1">
    <location>
        <begin position="806"/>
        <end position="821"/>
    </location>
</feature>
<evidence type="ECO:0000259" key="2">
    <source>
        <dbReference type="PROSITE" id="PS51140"/>
    </source>
</evidence>
<dbReference type="GO" id="GO:0043130">
    <property type="term" value="F:ubiquitin binding"/>
    <property type="evidence" value="ECO:0007669"/>
    <property type="project" value="InterPro"/>
</dbReference>
<dbReference type="PROSITE" id="PS51140">
    <property type="entry name" value="CUE"/>
    <property type="match status" value="2"/>
</dbReference>
<organism evidence="3 4">
    <name type="scientific">Calicophoron daubneyi</name>
    <name type="common">Rumen fluke</name>
    <name type="synonym">Paramphistomum daubneyi</name>
    <dbReference type="NCBI Taxonomy" id="300641"/>
    <lineage>
        <taxon>Eukaryota</taxon>
        <taxon>Metazoa</taxon>
        <taxon>Spiralia</taxon>
        <taxon>Lophotrochozoa</taxon>
        <taxon>Platyhelminthes</taxon>
        <taxon>Trematoda</taxon>
        <taxon>Digenea</taxon>
        <taxon>Plagiorchiida</taxon>
        <taxon>Pronocephalata</taxon>
        <taxon>Paramphistomoidea</taxon>
        <taxon>Paramphistomidae</taxon>
        <taxon>Calicophoron</taxon>
    </lineage>
</organism>
<dbReference type="AlphaFoldDB" id="A0AAV2TG21"/>
<dbReference type="InterPro" id="IPR009060">
    <property type="entry name" value="UBA-like_sf"/>
</dbReference>
<proteinExistence type="predicted"/>
<sequence length="844" mass="94105">MEESHATNGFRTVQNKFIAFVPLPSNPSKKEINDFVRRLRIICADLGEVLALNYADFWYQVVFNESLRCCLESFLQQSPKANDVSLLPSCAAADFRQMILLMLSLLVRVTDCKEGEANGVSLPKFGTILYSNVLDLTRFMDACSIYSGVADSALKSIAENMFRCEARYLRDLRKLMDSSCKVLERMESELTVPDRLSSYDQLLSIAENLKNTTSSFYAFLDIISQLSSNGPSYVCFSSHLPEKLASLFDHCCVPLQNAIQNNLDLSSKERGTLSSMLCDATALIVLTVRKTLIEPCLLNQLVSKDQKESAAGSICSGSSEPLAAELVDQYIRLSLSFLSYPKFSLALQLTYPLEKDLALLKQTAGWSNVDDGTVQYLLNANRSLPSEAGIPNEYRNFVFTNQSGVAVGKKEEQLIAGPSMSRSVREVKEVLPDLSVESIQRYLDMYNGDSGHVIDAVLENRIKDGVLDGVGSCESNNKPVIGAQEQKAQPSSSRPATSDPVSEVKEVLPDLDVDSIKRYLKHYDGDVAQLVNAALEGKLPQNIGKRNKESKNLSRDSGFDLATAAATGMIDVGSNQLWQGKKDEAAISLSKVGGREKRITKRLATSVWEDEDEDREVDGLAANLNHLDPYEDEYDDTFDVHEGAVGAVESEEEAAASDSESENTTKNPTASTADYDPQAQYGAAKGDYRSGNYSKYDGSRGDQVQSRPYQAPVLRIENPETVRERQAQQYQKRAYRRGRMHNAYVPPLDVPPQPVRFDEERSHPSNNTAYRRPFSSGYSSGQRGRYQNTSYDDRGSLNAYPASEESTGRSDQQWDRSEQHYRGVHKSRYGNHNRRWLADRKRQF</sequence>
<feature type="compositionally biased region" description="Basic residues" evidence="1">
    <location>
        <begin position="822"/>
        <end position="835"/>
    </location>
</feature>
<dbReference type="InterPro" id="IPR052586">
    <property type="entry name" value="ASCC2"/>
</dbReference>
<dbReference type="InterPro" id="IPR003892">
    <property type="entry name" value="CUE"/>
</dbReference>
<feature type="compositionally biased region" description="Low complexity" evidence="1">
    <location>
        <begin position="775"/>
        <end position="787"/>
    </location>
</feature>
<evidence type="ECO:0000256" key="1">
    <source>
        <dbReference type="SAM" id="MobiDB-lite"/>
    </source>
</evidence>